<dbReference type="Proteomes" id="UP000823613">
    <property type="component" value="Unassembled WGS sequence"/>
</dbReference>
<dbReference type="Gene3D" id="3.30.565.60">
    <property type="match status" value="1"/>
</dbReference>
<feature type="non-terminal residue" evidence="2">
    <location>
        <position position="346"/>
    </location>
</feature>
<reference evidence="2" key="1">
    <citation type="submission" date="2020-10" db="EMBL/GenBank/DDBJ databases">
        <authorList>
            <person name="Gilroy R."/>
        </authorList>
    </citation>
    <scope>NUCLEOTIDE SEQUENCE</scope>
    <source>
        <strain evidence="2">11159</strain>
    </source>
</reference>
<organism evidence="2 3">
    <name type="scientific">Candidatus Onthovivens merdipullorum</name>
    <dbReference type="NCBI Taxonomy" id="2840889"/>
    <lineage>
        <taxon>Bacteria</taxon>
        <taxon>Bacillati</taxon>
        <taxon>Bacillota</taxon>
        <taxon>Bacilli</taxon>
        <taxon>Bacillales</taxon>
        <taxon>Candidatus Onthovivens</taxon>
    </lineage>
</organism>
<evidence type="ECO:0000313" key="3">
    <source>
        <dbReference type="Proteomes" id="UP000823613"/>
    </source>
</evidence>
<evidence type="ECO:0000313" key="2">
    <source>
        <dbReference type="EMBL" id="MBO8427172.1"/>
    </source>
</evidence>
<proteinExistence type="predicted"/>
<feature type="domain" description="Schlafen AlbA-2" evidence="1">
    <location>
        <begin position="6"/>
        <end position="117"/>
    </location>
</feature>
<gene>
    <name evidence="2" type="ORF">IAC58_01265</name>
</gene>
<dbReference type="InterPro" id="IPR038461">
    <property type="entry name" value="Schlafen_AlbA_2_dom_sf"/>
</dbReference>
<dbReference type="AlphaFoldDB" id="A0A9D9DGF5"/>
<dbReference type="Pfam" id="PF13749">
    <property type="entry name" value="HATPase_c_4"/>
    <property type="match status" value="1"/>
</dbReference>
<dbReference type="InterPro" id="IPR038475">
    <property type="entry name" value="RecG_C_sf"/>
</dbReference>
<name>A0A9D9DGF5_9BACL</name>
<accession>A0A9D9DGF5</accession>
<dbReference type="PANTHER" id="PTHR30595">
    <property type="entry name" value="GLPR-RELATED TRANSCRIPTIONAL REPRESSOR"/>
    <property type="match status" value="1"/>
</dbReference>
<reference evidence="2" key="2">
    <citation type="journal article" date="2021" name="PeerJ">
        <title>Extensive microbial diversity within the chicken gut microbiome revealed by metagenomics and culture.</title>
        <authorList>
            <person name="Gilroy R."/>
            <person name="Ravi A."/>
            <person name="Getino M."/>
            <person name="Pursley I."/>
            <person name="Horton D.L."/>
            <person name="Alikhan N.F."/>
            <person name="Baker D."/>
            <person name="Gharbi K."/>
            <person name="Hall N."/>
            <person name="Watson M."/>
            <person name="Adriaenssens E.M."/>
            <person name="Foster-Nyarko E."/>
            <person name="Jarju S."/>
            <person name="Secka A."/>
            <person name="Antonio M."/>
            <person name="Oren A."/>
            <person name="Chaudhuri R.R."/>
            <person name="La Ragione R."/>
            <person name="Hildebrand F."/>
            <person name="Pallen M.J."/>
        </authorList>
    </citation>
    <scope>NUCLEOTIDE SEQUENCE</scope>
    <source>
        <strain evidence="2">11159</strain>
    </source>
</reference>
<comment type="caution">
    <text evidence="2">The sequence shown here is derived from an EMBL/GenBank/DDBJ whole genome shotgun (WGS) entry which is preliminary data.</text>
</comment>
<sequence length="346" mass="39465">MNFGEESEILEFKESTSELHQAIESIGAILNKHGYGKVLFGVFDNGELKGQVISDSTIRNLSDSILRDIEPRIIPTVERIAYENKEIIEVSFYGNHRPYSAFGRFLIRVGTQNRHMTRNELIKLIKEEDYSNSWEKEKSSIAIEDIDDDALKEYYCEAVNCGRLALDKYDKKQLLTILDLFHNGVMNNAANILFGKKANISLKLACFATDSKITFTDLKVIKGNIYNLIREGLTYILNHINWDIEIGLVRKETPEIPLRAIREILINAFAHAIYNPTPEIEINIHPNKITIFNPGSFPDGLTPNDFIEKDLSSIKRNPIILDVLYRCKDVEKSGTGFKRMNDSCSE</sequence>
<evidence type="ECO:0000259" key="1">
    <source>
        <dbReference type="Pfam" id="PF04326"/>
    </source>
</evidence>
<dbReference type="InterPro" id="IPR007421">
    <property type="entry name" value="Schlafen_AlbA_2_dom"/>
</dbReference>
<dbReference type="EMBL" id="JADIMY010000025">
    <property type="protein sequence ID" value="MBO8427172.1"/>
    <property type="molecule type" value="Genomic_DNA"/>
</dbReference>
<dbReference type="PANTHER" id="PTHR30595:SF6">
    <property type="entry name" value="SCHLAFEN ALBA-2 DOMAIN-CONTAINING PROTEIN"/>
    <property type="match status" value="1"/>
</dbReference>
<dbReference type="Gene3D" id="3.30.950.30">
    <property type="entry name" value="Schlafen, AAA domain"/>
    <property type="match status" value="1"/>
</dbReference>
<dbReference type="Pfam" id="PF04326">
    <property type="entry name" value="SLFN_AlbA_2"/>
    <property type="match status" value="1"/>
</dbReference>
<protein>
    <submittedName>
        <fullName evidence="2">DNA binding domain-containing protein</fullName>
    </submittedName>
</protein>